<comment type="caution">
    <text evidence="2">The sequence shown here is derived from an EMBL/GenBank/DDBJ whole genome shotgun (WGS) entry which is preliminary data.</text>
</comment>
<protein>
    <recommendedName>
        <fullName evidence="4">G protein-coupled receptor</fullName>
    </recommendedName>
</protein>
<dbReference type="Pfam" id="PF10318">
    <property type="entry name" value="7TM_GPCR_Srh"/>
    <property type="match status" value="1"/>
</dbReference>
<keyword evidence="1" id="KW-0472">Membrane</keyword>
<evidence type="ECO:0000313" key="3">
    <source>
        <dbReference type="Proteomes" id="UP001328107"/>
    </source>
</evidence>
<evidence type="ECO:0000256" key="1">
    <source>
        <dbReference type="SAM" id="Phobius"/>
    </source>
</evidence>
<feature type="non-terminal residue" evidence="2">
    <location>
        <position position="85"/>
    </location>
</feature>
<dbReference type="InterPro" id="IPR019422">
    <property type="entry name" value="7TM_GPCR_serpentine_rcpt_Srh"/>
</dbReference>
<sequence length="85" mass="9774">IIFHTLYTIRQLKIMSDKTRGIHIRLTKALMLQIVIPGVTLLLPSLGFNIMYRMRLDSPELARIMFQIMGLHSIVHSITIILSTD</sequence>
<name>A0AAN5I4N4_9BILA</name>
<dbReference type="PANTHER" id="PTHR22941">
    <property type="entry name" value="SERPENTINE RECEPTOR"/>
    <property type="match status" value="1"/>
</dbReference>
<dbReference type="EMBL" id="BTRK01000005">
    <property type="protein sequence ID" value="GMR52107.1"/>
    <property type="molecule type" value="Genomic_DNA"/>
</dbReference>
<feature type="transmembrane region" description="Helical" evidence="1">
    <location>
        <begin position="64"/>
        <end position="82"/>
    </location>
</feature>
<dbReference type="PANTHER" id="PTHR22941:SF26">
    <property type="entry name" value="SERPENTINE RECEPTOR, CLASS H"/>
    <property type="match status" value="1"/>
</dbReference>
<reference evidence="3" key="1">
    <citation type="submission" date="2022-10" db="EMBL/GenBank/DDBJ databases">
        <title>Genome assembly of Pristionchus species.</title>
        <authorList>
            <person name="Yoshida K."/>
            <person name="Sommer R.J."/>
        </authorList>
    </citation>
    <scope>NUCLEOTIDE SEQUENCE [LARGE SCALE GENOMIC DNA]</scope>
    <source>
        <strain evidence="3">RS5460</strain>
    </source>
</reference>
<accession>A0AAN5I4N4</accession>
<gene>
    <name evidence="2" type="ORF">PMAYCL1PPCAC_22302</name>
</gene>
<feature type="non-terminal residue" evidence="2">
    <location>
        <position position="1"/>
    </location>
</feature>
<keyword evidence="1" id="KW-0812">Transmembrane</keyword>
<evidence type="ECO:0000313" key="2">
    <source>
        <dbReference type="EMBL" id="GMR52107.1"/>
    </source>
</evidence>
<organism evidence="2 3">
    <name type="scientific">Pristionchus mayeri</name>
    <dbReference type="NCBI Taxonomy" id="1317129"/>
    <lineage>
        <taxon>Eukaryota</taxon>
        <taxon>Metazoa</taxon>
        <taxon>Ecdysozoa</taxon>
        <taxon>Nematoda</taxon>
        <taxon>Chromadorea</taxon>
        <taxon>Rhabditida</taxon>
        <taxon>Rhabditina</taxon>
        <taxon>Diplogasteromorpha</taxon>
        <taxon>Diplogasteroidea</taxon>
        <taxon>Neodiplogasteridae</taxon>
        <taxon>Pristionchus</taxon>
    </lineage>
</organism>
<proteinExistence type="predicted"/>
<dbReference type="Proteomes" id="UP001328107">
    <property type="component" value="Unassembled WGS sequence"/>
</dbReference>
<dbReference type="InterPro" id="IPR053220">
    <property type="entry name" value="Nematode_rcpt-like_serp_H"/>
</dbReference>
<keyword evidence="1" id="KW-1133">Transmembrane helix</keyword>
<feature type="transmembrane region" description="Helical" evidence="1">
    <location>
        <begin position="30"/>
        <end position="52"/>
    </location>
</feature>
<evidence type="ECO:0008006" key="4">
    <source>
        <dbReference type="Google" id="ProtNLM"/>
    </source>
</evidence>
<keyword evidence="3" id="KW-1185">Reference proteome</keyword>
<dbReference type="AlphaFoldDB" id="A0AAN5I4N4"/>